<feature type="domain" description="Disease resistance R13L4/SHOC-2-like LRR" evidence="6">
    <location>
        <begin position="273"/>
        <end position="394"/>
    </location>
</feature>
<evidence type="ECO:0000256" key="3">
    <source>
        <dbReference type="ARBA" id="ARBA00023786"/>
    </source>
</evidence>
<dbReference type="InterPro" id="IPR032675">
    <property type="entry name" value="LRR_dom_sf"/>
</dbReference>
<evidence type="ECO:0000259" key="6">
    <source>
        <dbReference type="Pfam" id="PF23598"/>
    </source>
</evidence>
<dbReference type="GO" id="GO:0005737">
    <property type="term" value="C:cytoplasm"/>
    <property type="evidence" value="ECO:0007669"/>
    <property type="project" value="TreeGrafter"/>
</dbReference>
<evidence type="ECO:0000256" key="2">
    <source>
        <dbReference type="ARBA" id="ARBA00022737"/>
    </source>
</evidence>
<sequence length="518" mass="58061">MGKRMETIEDAVAEMKKMKSKLPPRPTHQDVNYATQTIERVDNDLEARLKELFQQTTPPGVPNHVFRAYQEMREDLMRTKAQEEKRMAVAVKESEERHQRYEFLIQKAQDAASHPLSNSAVQGASAYDYKQPGTTTPDGSKHKSLPSLSEDSSYSLPLEKSSSIGRLGIRSFKGSTSALNLDRGAMSKSRTTVLQEAPTAGSQPGHDDNSARHYPTQLLQLLERAKEDGQKELSLSKMDLEYVPEYIGNLTQLTSLDLSANQLKALPESICELTNLTYLNIQNNQLTVLPDSIGCLINLGTLNMAHNKIEELPITISLCSQLVELKADFNNLKVLPEATGNLTSLERLDIHMNEVQRLPTTLYKLTNLVELRISTNHISRIPDSVCHLPKLAKLDASSNFTELRELPVDIGYMQSLRELNVSNNQITELPVSFARLTGLEKLEMDQNPWVIPPLDISKKGKEAVLQFMKELEEQQSIAEKEAIKKPGLGAKLSSVFRKKKKPSSQFKVKPLDPLKIRA</sequence>
<evidence type="ECO:0000313" key="8">
    <source>
        <dbReference type="Proteomes" id="UP000822688"/>
    </source>
</evidence>
<dbReference type="PANTHER" id="PTHR48051">
    <property type="match status" value="1"/>
</dbReference>
<dbReference type="Gene3D" id="3.80.10.10">
    <property type="entry name" value="Ribonuclease Inhibitor"/>
    <property type="match status" value="2"/>
</dbReference>
<dbReference type="PANTHER" id="PTHR48051:SF54">
    <property type="entry name" value="LEUCINE-RICH REPEAT-CONTAINING PROTEIN"/>
    <property type="match status" value="1"/>
</dbReference>
<dbReference type="SMART" id="SM00364">
    <property type="entry name" value="LRR_BAC"/>
    <property type="match status" value="7"/>
</dbReference>
<dbReference type="Pfam" id="PF00560">
    <property type="entry name" value="LRR_1"/>
    <property type="match status" value="1"/>
</dbReference>
<gene>
    <name evidence="7" type="ORF">KC19_2G226900</name>
</gene>
<dbReference type="InterPro" id="IPR001611">
    <property type="entry name" value="Leu-rich_rpt"/>
</dbReference>
<evidence type="ECO:0000256" key="5">
    <source>
        <dbReference type="SAM" id="MobiDB-lite"/>
    </source>
</evidence>
<reference evidence="7" key="1">
    <citation type="submission" date="2020-06" db="EMBL/GenBank/DDBJ databases">
        <title>WGS assembly of Ceratodon purpureus strain R40.</title>
        <authorList>
            <person name="Carey S.B."/>
            <person name="Jenkins J."/>
            <person name="Shu S."/>
            <person name="Lovell J.T."/>
            <person name="Sreedasyam A."/>
            <person name="Maumus F."/>
            <person name="Tiley G.P."/>
            <person name="Fernandez-Pozo N."/>
            <person name="Barry K."/>
            <person name="Chen C."/>
            <person name="Wang M."/>
            <person name="Lipzen A."/>
            <person name="Daum C."/>
            <person name="Saski C.A."/>
            <person name="Payton A.C."/>
            <person name="Mcbreen J.C."/>
            <person name="Conrad R.E."/>
            <person name="Kollar L.M."/>
            <person name="Olsson S."/>
            <person name="Huttunen S."/>
            <person name="Landis J.B."/>
            <person name="Wickett N.J."/>
            <person name="Johnson M.G."/>
            <person name="Rensing S.A."/>
            <person name="Grimwood J."/>
            <person name="Schmutz J."/>
            <person name="Mcdaniel S.F."/>
        </authorList>
    </citation>
    <scope>NUCLEOTIDE SEQUENCE</scope>
    <source>
        <strain evidence="7">R40</strain>
    </source>
</reference>
<keyword evidence="4" id="KW-0175">Coiled coil</keyword>
<dbReference type="InterPro" id="IPR050216">
    <property type="entry name" value="LRR_domain-containing"/>
</dbReference>
<keyword evidence="2" id="KW-0677">Repeat</keyword>
<organism evidence="7 8">
    <name type="scientific">Ceratodon purpureus</name>
    <name type="common">Fire moss</name>
    <name type="synonym">Dicranum purpureum</name>
    <dbReference type="NCBI Taxonomy" id="3225"/>
    <lineage>
        <taxon>Eukaryota</taxon>
        <taxon>Viridiplantae</taxon>
        <taxon>Streptophyta</taxon>
        <taxon>Embryophyta</taxon>
        <taxon>Bryophyta</taxon>
        <taxon>Bryophytina</taxon>
        <taxon>Bryopsida</taxon>
        <taxon>Dicranidae</taxon>
        <taxon>Pseudoditrichales</taxon>
        <taxon>Ditrichaceae</taxon>
        <taxon>Ceratodon</taxon>
    </lineage>
</organism>
<dbReference type="AlphaFoldDB" id="A0A8T0IZP3"/>
<dbReference type="SMART" id="SM00369">
    <property type="entry name" value="LRR_TYP"/>
    <property type="match status" value="6"/>
</dbReference>
<comment type="similarity">
    <text evidence="3">Belongs to the SHOC2 family.</text>
</comment>
<protein>
    <recommendedName>
        <fullName evidence="6">Disease resistance R13L4/SHOC-2-like LRR domain-containing protein</fullName>
    </recommendedName>
</protein>
<feature type="compositionally biased region" description="Low complexity" evidence="5">
    <location>
        <begin position="145"/>
        <end position="157"/>
    </location>
</feature>
<dbReference type="PROSITE" id="PS51450">
    <property type="entry name" value="LRR"/>
    <property type="match status" value="4"/>
</dbReference>
<evidence type="ECO:0000256" key="4">
    <source>
        <dbReference type="SAM" id="Coils"/>
    </source>
</evidence>
<feature type="coiled-coil region" evidence="4">
    <location>
        <begin position="66"/>
        <end position="111"/>
    </location>
</feature>
<proteinExistence type="inferred from homology"/>
<evidence type="ECO:0000256" key="1">
    <source>
        <dbReference type="ARBA" id="ARBA00022614"/>
    </source>
</evidence>
<dbReference type="Proteomes" id="UP000822688">
    <property type="component" value="Chromosome 2"/>
</dbReference>
<comment type="caution">
    <text evidence="7">The sequence shown here is derived from an EMBL/GenBank/DDBJ whole genome shotgun (WGS) entry which is preliminary data.</text>
</comment>
<dbReference type="InterPro" id="IPR055414">
    <property type="entry name" value="LRR_R13L4/SHOC2-like"/>
</dbReference>
<keyword evidence="1" id="KW-0433">Leucine-rich repeat</keyword>
<name>A0A8T0IZP3_CERPU</name>
<keyword evidence="8" id="KW-1185">Reference proteome</keyword>
<dbReference type="EMBL" id="CM026422">
    <property type="protein sequence ID" value="KAG0588226.1"/>
    <property type="molecule type" value="Genomic_DNA"/>
</dbReference>
<feature type="region of interest" description="Disordered" evidence="5">
    <location>
        <begin position="127"/>
        <end position="157"/>
    </location>
</feature>
<dbReference type="PRINTS" id="PR00019">
    <property type="entry name" value="LEURICHRPT"/>
</dbReference>
<accession>A0A8T0IZP3</accession>
<dbReference type="SUPFAM" id="SSF52058">
    <property type="entry name" value="L domain-like"/>
    <property type="match status" value="1"/>
</dbReference>
<evidence type="ECO:0000313" key="7">
    <source>
        <dbReference type="EMBL" id="KAG0588226.1"/>
    </source>
</evidence>
<dbReference type="Pfam" id="PF23598">
    <property type="entry name" value="LRR_14"/>
    <property type="match status" value="1"/>
</dbReference>
<dbReference type="InterPro" id="IPR003591">
    <property type="entry name" value="Leu-rich_rpt_typical-subtyp"/>
</dbReference>